<reference evidence="3 4" key="1">
    <citation type="submission" date="2019-03" db="EMBL/GenBank/DDBJ databases">
        <title>Genomic Encyclopedia of Archaeal and Bacterial Type Strains, Phase II (KMG-II): from individual species to whole genera.</title>
        <authorList>
            <person name="Goeker M."/>
        </authorList>
    </citation>
    <scope>NUCLEOTIDE SEQUENCE [LARGE SCALE GENOMIC DNA]</scope>
    <source>
        <strain evidence="3 4">DSM 27697</strain>
    </source>
</reference>
<sequence>MRFLFILFVIIPIVEITILIQVGQAIGAWYTVGLVLLSAFIGVNMLRYQSLATLGRAQERLNRQEMPGQEMVEGIVLAVGGAMLVTPGFVTDILGFCCLIPATRKAFVKMLMSRFTVITSAGGTHTSGFYRSGPGGAQEPPRRDGDVIEGEVVDRDEEPKDRLK</sequence>
<dbReference type="GO" id="GO:0016020">
    <property type="term" value="C:membrane"/>
    <property type="evidence" value="ECO:0007669"/>
    <property type="project" value="InterPro"/>
</dbReference>
<evidence type="ECO:0000256" key="1">
    <source>
        <dbReference type="SAM" id="MobiDB-lite"/>
    </source>
</evidence>
<dbReference type="EMBL" id="SMFU01000008">
    <property type="protein sequence ID" value="TCK07337.1"/>
    <property type="molecule type" value="Genomic_DNA"/>
</dbReference>
<feature type="region of interest" description="Disordered" evidence="1">
    <location>
        <begin position="128"/>
        <end position="164"/>
    </location>
</feature>
<keyword evidence="2" id="KW-0472">Membrane</keyword>
<dbReference type="PANTHER" id="PTHR35335:SF1">
    <property type="entry name" value="UPF0716 PROTEIN FXSA"/>
    <property type="match status" value="1"/>
</dbReference>
<name>A0A4R1GFX1_9GAMM</name>
<dbReference type="AlphaFoldDB" id="A0A4R1GFX1"/>
<feature type="transmembrane region" description="Helical" evidence="2">
    <location>
        <begin position="26"/>
        <end position="46"/>
    </location>
</feature>
<feature type="compositionally biased region" description="Acidic residues" evidence="1">
    <location>
        <begin position="147"/>
        <end position="156"/>
    </location>
</feature>
<dbReference type="OrthoDB" id="9792788at2"/>
<evidence type="ECO:0000313" key="3">
    <source>
        <dbReference type="EMBL" id="TCK07337.1"/>
    </source>
</evidence>
<protein>
    <submittedName>
        <fullName evidence="3">UPF0716 protein FxsA</fullName>
    </submittedName>
</protein>
<evidence type="ECO:0000256" key="2">
    <source>
        <dbReference type="SAM" id="Phobius"/>
    </source>
</evidence>
<keyword evidence="2" id="KW-1133">Transmembrane helix</keyword>
<comment type="caution">
    <text evidence="3">The sequence shown here is derived from an EMBL/GenBank/DDBJ whole genome shotgun (WGS) entry which is preliminary data.</text>
</comment>
<evidence type="ECO:0000313" key="4">
    <source>
        <dbReference type="Proteomes" id="UP000294546"/>
    </source>
</evidence>
<dbReference type="PANTHER" id="PTHR35335">
    <property type="entry name" value="UPF0716 PROTEIN FXSA"/>
    <property type="match status" value="1"/>
</dbReference>
<dbReference type="InterPro" id="IPR007313">
    <property type="entry name" value="FxsA"/>
</dbReference>
<organism evidence="3 4">
    <name type="scientific">Marinobacterium mangrovicola</name>
    <dbReference type="NCBI Taxonomy" id="1476959"/>
    <lineage>
        <taxon>Bacteria</taxon>
        <taxon>Pseudomonadati</taxon>
        <taxon>Pseudomonadota</taxon>
        <taxon>Gammaproteobacteria</taxon>
        <taxon>Oceanospirillales</taxon>
        <taxon>Oceanospirillaceae</taxon>
        <taxon>Marinobacterium</taxon>
    </lineage>
</organism>
<dbReference type="RefSeq" id="WP_132291779.1">
    <property type="nucleotide sequence ID" value="NZ_SMFU01000008.1"/>
</dbReference>
<dbReference type="Pfam" id="PF04186">
    <property type="entry name" value="FxsA"/>
    <property type="match status" value="1"/>
</dbReference>
<keyword evidence="4" id="KW-1185">Reference proteome</keyword>
<keyword evidence="2" id="KW-0812">Transmembrane</keyword>
<proteinExistence type="predicted"/>
<dbReference type="NCBIfam" id="NF008528">
    <property type="entry name" value="PRK11463.1-2"/>
    <property type="match status" value="1"/>
</dbReference>
<dbReference type="Proteomes" id="UP000294546">
    <property type="component" value="Unassembled WGS sequence"/>
</dbReference>
<accession>A0A4R1GFX1</accession>
<gene>
    <name evidence="3" type="ORF">CLV83_2201</name>
</gene>